<dbReference type="Pfam" id="PF10117">
    <property type="entry name" value="McrBC"/>
    <property type="match status" value="1"/>
</dbReference>
<dbReference type="EMBL" id="JBAWSY010000006">
    <property type="protein sequence ID" value="MEI4770066.1"/>
    <property type="molecule type" value="Genomic_DNA"/>
</dbReference>
<protein>
    <recommendedName>
        <fullName evidence="3">Restriction endonuclease</fullName>
    </recommendedName>
</protein>
<reference evidence="1 2" key="1">
    <citation type="submission" date="2024-01" db="EMBL/GenBank/DDBJ databases">
        <title>Seven novel Bacillus-like species.</title>
        <authorList>
            <person name="Liu G."/>
        </authorList>
    </citation>
    <scope>NUCLEOTIDE SEQUENCE [LARGE SCALE GENOMIC DNA]</scope>
    <source>
        <strain evidence="1 2">FJAT-51614</strain>
    </source>
</reference>
<dbReference type="Proteomes" id="UP001364890">
    <property type="component" value="Unassembled WGS sequence"/>
</dbReference>
<sequence>MKRITLIEGYDSLKICNIDEPLTITRNQAEELAEYINDQQLNEKYIIWGSQSVLFLNYVGFIQCSDFSIELLPKVTVGGNASCREVLYRMLNEVGYINTNIINNAYVLTSEDDLLELFAAYYAHTLIEELHRGITSCYVQVEQNLLTLKGSLLVHQHIRENVGRNKPYQAYCEYEERTVDNKLNQLFKTTTKLLLKIVTRVETQIILQQVMYLLDDVSNRAITSNDAQSVILDRTNNRYEIPLELAKLFLQRQVSTFSQNTSASFSILFEMNDLFEKYIAQLMSFAIDSNVYEQHIGHRLLINERTKRGIFQLRPDLVIENDNSQIVIDTKWKRLKNINRKGVQRDDLYQMYAYVTRYKKAKAAILLYPYTREISNDQFPIEYWSIEGEQSKKVAVHMVALQDRAETIANLKEIVAFHLN</sequence>
<dbReference type="RefSeq" id="WP_336497624.1">
    <property type="nucleotide sequence ID" value="NZ_JBAWSY010000006.1"/>
</dbReference>
<proteinExistence type="predicted"/>
<keyword evidence="2" id="KW-1185">Reference proteome</keyword>
<dbReference type="InterPro" id="IPR019292">
    <property type="entry name" value="McrC"/>
</dbReference>
<dbReference type="PANTHER" id="PTHR38733:SF1">
    <property type="entry name" value="TYPE IV METHYL-DIRECTED RESTRICTION ENZYME ECOKMCRBC"/>
    <property type="match status" value="1"/>
</dbReference>
<evidence type="ECO:0000313" key="1">
    <source>
        <dbReference type="EMBL" id="MEI4770066.1"/>
    </source>
</evidence>
<gene>
    <name evidence="1" type="ORF">WAX74_10495</name>
</gene>
<accession>A0ABU8F7Q3</accession>
<name>A0ABU8F7Q3_9BACI</name>
<evidence type="ECO:0008006" key="3">
    <source>
        <dbReference type="Google" id="ProtNLM"/>
    </source>
</evidence>
<organism evidence="1 2">
    <name type="scientific">Psychrobacillus mangrovi</name>
    <dbReference type="NCBI Taxonomy" id="3117745"/>
    <lineage>
        <taxon>Bacteria</taxon>
        <taxon>Bacillati</taxon>
        <taxon>Bacillota</taxon>
        <taxon>Bacilli</taxon>
        <taxon>Bacillales</taxon>
        <taxon>Bacillaceae</taxon>
        <taxon>Psychrobacillus</taxon>
    </lineage>
</organism>
<dbReference type="PANTHER" id="PTHR38733">
    <property type="entry name" value="PROTEIN MCRC"/>
    <property type="match status" value="1"/>
</dbReference>
<evidence type="ECO:0000313" key="2">
    <source>
        <dbReference type="Proteomes" id="UP001364890"/>
    </source>
</evidence>
<comment type="caution">
    <text evidence="1">The sequence shown here is derived from an EMBL/GenBank/DDBJ whole genome shotgun (WGS) entry which is preliminary data.</text>
</comment>